<evidence type="ECO:0000256" key="9">
    <source>
        <dbReference type="SAM" id="MobiDB-lite"/>
    </source>
</evidence>
<dbReference type="GO" id="GO:0005886">
    <property type="term" value="C:plasma membrane"/>
    <property type="evidence" value="ECO:0007669"/>
    <property type="project" value="UniProtKB-SubCell"/>
</dbReference>
<dbReference type="PROSITE" id="PS51257">
    <property type="entry name" value="PROKAR_LIPOPROTEIN"/>
    <property type="match status" value="1"/>
</dbReference>
<evidence type="ECO:0000256" key="10">
    <source>
        <dbReference type="SAM" id="SignalP"/>
    </source>
</evidence>
<dbReference type="InterPro" id="IPR036034">
    <property type="entry name" value="PDZ_sf"/>
</dbReference>
<dbReference type="Gene3D" id="2.30.30.830">
    <property type="match status" value="1"/>
</dbReference>
<feature type="region of interest" description="Disordered" evidence="9">
    <location>
        <begin position="521"/>
        <end position="577"/>
    </location>
</feature>
<dbReference type="Gene3D" id="2.30.42.10">
    <property type="match status" value="1"/>
</dbReference>
<evidence type="ECO:0000256" key="4">
    <source>
        <dbReference type="ARBA" id="ARBA00022519"/>
    </source>
</evidence>
<dbReference type="InterPro" id="IPR036249">
    <property type="entry name" value="Thioredoxin-like_sf"/>
</dbReference>
<dbReference type="SUPFAM" id="SSF52833">
    <property type="entry name" value="Thioredoxin-like"/>
    <property type="match status" value="1"/>
</dbReference>
<comment type="subcellular location">
    <subcellularLocation>
        <location evidence="1">Cell inner membrane</location>
    </subcellularLocation>
</comment>
<evidence type="ECO:0000256" key="2">
    <source>
        <dbReference type="ARBA" id="ARBA00022448"/>
    </source>
</evidence>
<evidence type="ECO:0000313" key="14">
    <source>
        <dbReference type="Proteomes" id="UP000188219"/>
    </source>
</evidence>
<feature type="domain" description="Type II secretion system protein GspC N-terminal" evidence="11">
    <location>
        <begin position="304"/>
        <end position="370"/>
    </location>
</feature>
<organism evidence="13 14">
    <name type="scientific">Microbulbifer agarilyticus</name>
    <dbReference type="NCBI Taxonomy" id="260552"/>
    <lineage>
        <taxon>Bacteria</taxon>
        <taxon>Pseudomonadati</taxon>
        <taxon>Pseudomonadota</taxon>
        <taxon>Gammaproteobacteria</taxon>
        <taxon>Cellvibrionales</taxon>
        <taxon>Microbulbiferaceae</taxon>
        <taxon>Microbulbifer</taxon>
    </lineage>
</organism>
<sequence length="577" mass="63781">MKHLFLKNFWLSVKFALLALLSLSICACGDKTPTSNATSTAQTEQIVASVGGQPIYLHEVDTAIRIQHYDLLLSEYEMRFAQLTQMVNAKQDQIGGDVEWLLEYPEPPRIEINTGTRPVRGNPQAPVALTVFCSYQSVHCAQVHPHLLALLDAYPGWVSLQHVDYPMHFHREGRNAARAARCAARQGSPWAYADGLYARARHLDSGVYPLLAKQLSLKAEDLATCMQEPEVSALVESDLALAKEQSFGNVPVVLINGLYTRGPKSYEHYAMWVVRELQRNGIAPGSIHPQADRYSTGGEPQLQHTQLPLRLEGTSLSTAAENSSALIAIEDNEAVRFATGASLLQKVRIAYIHKDHVILNNDGVIERLNLRGELSESTDLPPLTSRTPRDSATMQRIEQPAGETRKLIPADGVLPLGQEWLRQQLLEREELAKKFVLAEHEVDGYKLLRLEGITDSEFFAALGLEEGDVVLRVNDEWVHSGQNPLWDALVSGEVTDVTFMRNGLPQRLQYTVAETGYFDDLDSAPGNTNNAGNNSSDGEAAGESGSEKDKSDDEEDSDPDTDKDEDEDEDEDEDDGA</sequence>
<keyword evidence="6" id="KW-0653">Protein transport</keyword>
<keyword evidence="5" id="KW-0812">Transmembrane</keyword>
<keyword evidence="7" id="KW-1133">Transmembrane helix</keyword>
<feature type="signal peptide" evidence="10">
    <location>
        <begin position="1"/>
        <end position="27"/>
    </location>
</feature>
<dbReference type="InterPro" id="IPR012336">
    <property type="entry name" value="Thioredoxin-like_fold"/>
</dbReference>
<dbReference type="Pfam" id="PF11356">
    <property type="entry name" value="T2SSC"/>
    <property type="match status" value="1"/>
</dbReference>
<protein>
    <recommendedName>
        <fullName evidence="15">Thioredoxin domain-containing protein</fullName>
    </recommendedName>
</protein>
<feature type="compositionally biased region" description="Acidic residues" evidence="9">
    <location>
        <begin position="552"/>
        <end position="577"/>
    </location>
</feature>
<evidence type="ECO:0000259" key="12">
    <source>
        <dbReference type="Pfam" id="PF13462"/>
    </source>
</evidence>
<dbReference type="InterPro" id="IPR024961">
    <property type="entry name" value="T2SS_GspC_N"/>
</dbReference>
<feature type="compositionally biased region" description="Polar residues" evidence="9">
    <location>
        <begin position="525"/>
        <end position="534"/>
    </location>
</feature>
<dbReference type="STRING" id="260552.Mag101_12660"/>
<evidence type="ECO:0000256" key="5">
    <source>
        <dbReference type="ARBA" id="ARBA00022692"/>
    </source>
</evidence>
<feature type="domain" description="Thioredoxin-like fold" evidence="12">
    <location>
        <begin position="114"/>
        <end position="273"/>
    </location>
</feature>
<evidence type="ECO:0000256" key="7">
    <source>
        <dbReference type="ARBA" id="ARBA00022989"/>
    </source>
</evidence>
<feature type="chain" id="PRO_5012456327" description="Thioredoxin domain-containing protein" evidence="10">
    <location>
        <begin position="28"/>
        <end position="577"/>
    </location>
</feature>
<gene>
    <name evidence="13" type="ORF">Mag101_12660</name>
</gene>
<evidence type="ECO:0000256" key="1">
    <source>
        <dbReference type="ARBA" id="ARBA00004533"/>
    </source>
</evidence>
<dbReference type="RefSeq" id="WP_077405569.1">
    <property type="nucleotide sequence ID" value="NZ_CP019650.1"/>
</dbReference>
<evidence type="ECO:0000256" key="6">
    <source>
        <dbReference type="ARBA" id="ARBA00022927"/>
    </source>
</evidence>
<keyword evidence="14" id="KW-1185">Reference proteome</keyword>
<keyword evidence="4" id="KW-0997">Cell inner membrane</keyword>
<evidence type="ECO:0000313" key="13">
    <source>
        <dbReference type="EMBL" id="AQQ68387.1"/>
    </source>
</evidence>
<feature type="compositionally biased region" description="Low complexity" evidence="9">
    <location>
        <begin position="535"/>
        <end position="544"/>
    </location>
</feature>
<proteinExistence type="predicted"/>
<dbReference type="EMBL" id="CP019650">
    <property type="protein sequence ID" value="AQQ68387.1"/>
    <property type="molecule type" value="Genomic_DNA"/>
</dbReference>
<name>A0A1Q2M7X0_9GAMM</name>
<dbReference type="Proteomes" id="UP000188219">
    <property type="component" value="Chromosome"/>
</dbReference>
<keyword evidence="10" id="KW-0732">Signal</keyword>
<dbReference type="AlphaFoldDB" id="A0A1Q2M7X0"/>
<dbReference type="KEGG" id="maga:Mag101_12660"/>
<evidence type="ECO:0000259" key="11">
    <source>
        <dbReference type="Pfam" id="PF11356"/>
    </source>
</evidence>
<dbReference type="Pfam" id="PF13462">
    <property type="entry name" value="Thioredoxin_4"/>
    <property type="match status" value="1"/>
</dbReference>
<dbReference type="Gene3D" id="3.40.30.10">
    <property type="entry name" value="Glutaredoxin"/>
    <property type="match status" value="1"/>
</dbReference>
<keyword evidence="8" id="KW-0472">Membrane</keyword>
<accession>A0A1Q2M7X0</accession>
<keyword evidence="3" id="KW-1003">Cell membrane</keyword>
<dbReference type="OrthoDB" id="9780340at2"/>
<dbReference type="SUPFAM" id="SSF50156">
    <property type="entry name" value="PDZ domain-like"/>
    <property type="match status" value="1"/>
</dbReference>
<keyword evidence="2" id="KW-0813">Transport</keyword>
<evidence type="ECO:0000256" key="3">
    <source>
        <dbReference type="ARBA" id="ARBA00022475"/>
    </source>
</evidence>
<dbReference type="GO" id="GO:0015031">
    <property type="term" value="P:protein transport"/>
    <property type="evidence" value="ECO:0007669"/>
    <property type="project" value="UniProtKB-KW"/>
</dbReference>
<evidence type="ECO:0008006" key="15">
    <source>
        <dbReference type="Google" id="ProtNLM"/>
    </source>
</evidence>
<evidence type="ECO:0000256" key="8">
    <source>
        <dbReference type="ARBA" id="ARBA00023136"/>
    </source>
</evidence>
<reference evidence="13" key="1">
    <citation type="submission" date="2017-02" db="EMBL/GenBank/DDBJ databases">
        <title>Genome of Microbulbifer agarilyticus GP101.</title>
        <authorList>
            <person name="Jung J."/>
            <person name="Bae S.S."/>
            <person name="Baek K."/>
        </authorList>
    </citation>
    <scope>NUCLEOTIDE SEQUENCE [LARGE SCALE GENOMIC DNA]</scope>
    <source>
        <strain evidence="13">GP101</strain>
    </source>
</reference>